<reference evidence="1 2" key="1">
    <citation type="journal article" date="2014" name="Genome Announc.">
        <title>Draft Genome Sequence of the Haloacid-Degrading Burkholderia caribensis Strain MBA4.</title>
        <authorList>
            <person name="Pan Y."/>
            <person name="Kong K.F."/>
            <person name="Tsang J.S."/>
        </authorList>
    </citation>
    <scope>NUCLEOTIDE SEQUENCE [LARGE SCALE GENOMIC DNA]</scope>
    <source>
        <strain evidence="1 2">MBA4</strain>
    </source>
</reference>
<evidence type="ECO:0000313" key="1">
    <source>
        <dbReference type="EMBL" id="ALL64725.1"/>
    </source>
</evidence>
<name>A0A0N7JTW2_9BURK</name>
<dbReference type="Proteomes" id="UP000019146">
    <property type="component" value="Chromosome 1"/>
</dbReference>
<organism evidence="1 2">
    <name type="scientific">Paraburkholderia caribensis MBA4</name>
    <dbReference type="NCBI Taxonomy" id="1323664"/>
    <lineage>
        <taxon>Bacteria</taxon>
        <taxon>Pseudomonadati</taxon>
        <taxon>Pseudomonadota</taxon>
        <taxon>Betaproteobacteria</taxon>
        <taxon>Burkholderiales</taxon>
        <taxon>Burkholderiaceae</taxon>
        <taxon>Paraburkholderia</taxon>
    </lineage>
</organism>
<gene>
    <name evidence="1" type="ORF">K788_0002238</name>
</gene>
<dbReference type="EMBL" id="CP012746">
    <property type="protein sequence ID" value="ALL64725.1"/>
    <property type="molecule type" value="Genomic_DNA"/>
</dbReference>
<proteinExistence type="predicted"/>
<sequence length="40" mass="4724">MTREVLSIKETFGDLRDPRSRVRAHNLKEMLVVVLCKILR</sequence>
<protein>
    <submittedName>
        <fullName evidence="1">Uncharacterized protein</fullName>
    </submittedName>
</protein>
<dbReference type="AlphaFoldDB" id="A0A0N7JTW2"/>
<dbReference type="KEGG" id="bcai:K788_0002238"/>
<accession>A0A0N7JTW2</accession>
<evidence type="ECO:0000313" key="2">
    <source>
        <dbReference type="Proteomes" id="UP000019146"/>
    </source>
</evidence>